<dbReference type="PANTHER" id="PTHR46042:SF1">
    <property type="entry name" value="DIPHTHINE METHYLTRANSFERASE"/>
    <property type="match status" value="1"/>
</dbReference>
<evidence type="ECO:0000256" key="6">
    <source>
        <dbReference type="ARBA" id="ARBA00039131"/>
    </source>
</evidence>
<evidence type="ECO:0000256" key="7">
    <source>
        <dbReference type="ARBA" id="ARBA00047551"/>
    </source>
</evidence>
<evidence type="ECO:0000256" key="3">
    <source>
        <dbReference type="ARBA" id="ARBA00022737"/>
    </source>
</evidence>
<dbReference type="SUPFAM" id="SSF50978">
    <property type="entry name" value="WD40 repeat-like"/>
    <property type="match status" value="1"/>
</dbReference>
<sequence length="342" mass="38288">MTSVTLELSADSVECHPSLPNLMAVGTYQIDQEHNQQYKDRRSGKLYLFDVEIGKPSPSSSPMTCTQLQEIEFNSGILDMKWTKTDQPKLGVVLSRGDLAIYRVGDIDGTNQKSLVPVMNATPISPSESDEILALSLDWNKSGTRIITSFSNGSLALFDVDNDKPETIERWDAHGYEAWIAAFYYHQEQLMFSGGDDCLWKHWDSRVGLSTPTITKRCDMGVTSIHCHPHRENIVAVGSYDENLRVWDLRSMRSPVSTTALGGGVWRVKWHPSSDKQDQLVTACMGGAFNKLTFNNELTSADIETYNGQHQSIAYGVDWSSSSENQYIGCCSFYDKLLSIWS</sequence>
<comment type="similarity">
    <text evidence="5">Belongs to the DPH7 family.</text>
</comment>
<comment type="pathway">
    <text evidence="1">Protein modification; peptidyl-diphthamide biosynthesis.</text>
</comment>
<comment type="caution">
    <text evidence="9">The sequence shown here is derived from an EMBL/GenBank/DDBJ whole genome shotgun (WGS) entry which is preliminary data.</text>
</comment>
<dbReference type="PROSITE" id="PS50082">
    <property type="entry name" value="WD_REPEATS_2"/>
    <property type="match status" value="1"/>
</dbReference>
<evidence type="ECO:0000256" key="4">
    <source>
        <dbReference type="ARBA" id="ARBA00022801"/>
    </source>
</evidence>
<dbReference type="InterPro" id="IPR015943">
    <property type="entry name" value="WD40/YVTN_repeat-like_dom_sf"/>
</dbReference>
<keyword evidence="10" id="KW-1185">Reference proteome</keyword>
<protein>
    <recommendedName>
        <fullName evidence="6">methylated diphthine methylhydrolase</fullName>
        <ecNumber evidence="6">3.1.1.97</ecNumber>
    </recommendedName>
</protein>
<dbReference type="OMA" id="LDMKWLP"/>
<dbReference type="GO" id="GO:0061685">
    <property type="term" value="F:diphthine methylesterase activity"/>
    <property type="evidence" value="ECO:0007669"/>
    <property type="project" value="UniProtKB-EC"/>
</dbReference>
<evidence type="ECO:0000256" key="5">
    <source>
        <dbReference type="ARBA" id="ARBA00038092"/>
    </source>
</evidence>
<keyword evidence="3" id="KW-0677">Repeat</keyword>
<dbReference type="Pfam" id="PF00400">
    <property type="entry name" value="WD40"/>
    <property type="match status" value="1"/>
</dbReference>
<dbReference type="STRING" id="670386.D3BRN9"/>
<keyword evidence="4" id="KW-0378">Hydrolase</keyword>
<organism evidence="9 10">
    <name type="scientific">Heterostelium pallidum (strain ATCC 26659 / Pp 5 / PN500)</name>
    <name type="common">Cellular slime mold</name>
    <name type="synonym">Polysphondylium pallidum</name>
    <dbReference type="NCBI Taxonomy" id="670386"/>
    <lineage>
        <taxon>Eukaryota</taxon>
        <taxon>Amoebozoa</taxon>
        <taxon>Evosea</taxon>
        <taxon>Eumycetozoa</taxon>
        <taxon>Dictyostelia</taxon>
        <taxon>Acytosteliales</taxon>
        <taxon>Acytosteliaceae</taxon>
        <taxon>Heterostelium</taxon>
    </lineage>
</organism>
<evidence type="ECO:0000313" key="9">
    <source>
        <dbReference type="EMBL" id="EFA76071.1"/>
    </source>
</evidence>
<accession>D3BRN9</accession>
<dbReference type="InterPro" id="IPR001680">
    <property type="entry name" value="WD40_rpt"/>
</dbReference>
<dbReference type="InParanoid" id="D3BRN9"/>
<reference evidence="9 10" key="1">
    <citation type="journal article" date="2011" name="Genome Res.">
        <title>Phylogeny-wide analysis of social amoeba genomes highlights ancient origins for complex intercellular communication.</title>
        <authorList>
            <person name="Heidel A.J."/>
            <person name="Lawal H.M."/>
            <person name="Felder M."/>
            <person name="Schilde C."/>
            <person name="Helps N.R."/>
            <person name="Tunggal B."/>
            <person name="Rivero F."/>
            <person name="John U."/>
            <person name="Schleicher M."/>
            <person name="Eichinger L."/>
            <person name="Platzer M."/>
            <person name="Noegel A.A."/>
            <person name="Schaap P."/>
            <person name="Gloeckner G."/>
        </authorList>
    </citation>
    <scope>NUCLEOTIDE SEQUENCE [LARGE SCALE GENOMIC DNA]</scope>
    <source>
        <strain evidence="10">ATCC 26659 / Pp 5 / PN500</strain>
    </source>
</reference>
<evidence type="ECO:0000256" key="1">
    <source>
        <dbReference type="ARBA" id="ARBA00005156"/>
    </source>
</evidence>
<evidence type="ECO:0000256" key="2">
    <source>
        <dbReference type="ARBA" id="ARBA00022574"/>
    </source>
</evidence>
<evidence type="ECO:0000313" key="10">
    <source>
        <dbReference type="Proteomes" id="UP000001396"/>
    </source>
</evidence>
<feature type="repeat" description="WD" evidence="8">
    <location>
        <begin position="222"/>
        <end position="257"/>
    </location>
</feature>
<dbReference type="FunCoup" id="D3BRN9">
    <property type="interactions" value="369"/>
</dbReference>
<dbReference type="InterPro" id="IPR052415">
    <property type="entry name" value="Diphthine_MTase"/>
</dbReference>
<dbReference type="EMBL" id="ADBJ01000050">
    <property type="protein sequence ID" value="EFA76071.1"/>
    <property type="molecule type" value="Genomic_DNA"/>
</dbReference>
<dbReference type="GO" id="GO:0017183">
    <property type="term" value="P:protein histidyl modification to diphthamide"/>
    <property type="evidence" value="ECO:0007669"/>
    <property type="project" value="TreeGrafter"/>
</dbReference>
<name>D3BRN9_HETP5</name>
<dbReference type="InterPro" id="IPR036322">
    <property type="entry name" value="WD40_repeat_dom_sf"/>
</dbReference>
<dbReference type="Gene3D" id="2.130.10.10">
    <property type="entry name" value="YVTN repeat-like/Quinoprotein amine dehydrogenase"/>
    <property type="match status" value="1"/>
</dbReference>
<dbReference type="RefSeq" id="XP_020428205.1">
    <property type="nucleotide sequence ID" value="XM_020581418.1"/>
</dbReference>
<dbReference type="GeneID" id="31366119"/>
<gene>
    <name evidence="9" type="primary">wdr85</name>
    <name evidence="9" type="ORF">PPL_10650</name>
</gene>
<comment type="catalytic activity">
    <reaction evidence="7">
        <text>diphthine methyl ester-[translation elongation factor 2] + H2O = diphthine-[translation elongation factor 2] + methanol + H(+)</text>
        <dbReference type="Rhea" id="RHEA:42656"/>
        <dbReference type="Rhea" id="RHEA-COMP:10172"/>
        <dbReference type="Rhea" id="RHEA-COMP:10173"/>
        <dbReference type="ChEBI" id="CHEBI:15377"/>
        <dbReference type="ChEBI" id="CHEBI:15378"/>
        <dbReference type="ChEBI" id="CHEBI:17790"/>
        <dbReference type="ChEBI" id="CHEBI:79005"/>
        <dbReference type="ChEBI" id="CHEBI:82696"/>
        <dbReference type="EC" id="3.1.1.97"/>
    </reaction>
</comment>
<proteinExistence type="inferred from homology"/>
<dbReference type="AlphaFoldDB" id="D3BRN9"/>
<evidence type="ECO:0000256" key="8">
    <source>
        <dbReference type="PROSITE-ProRule" id="PRU00221"/>
    </source>
</evidence>
<keyword evidence="2 8" id="KW-0853">WD repeat</keyword>
<dbReference type="SMART" id="SM00320">
    <property type="entry name" value="WD40"/>
    <property type="match status" value="4"/>
</dbReference>
<dbReference type="GO" id="GO:0005737">
    <property type="term" value="C:cytoplasm"/>
    <property type="evidence" value="ECO:0007669"/>
    <property type="project" value="TreeGrafter"/>
</dbReference>
<dbReference type="EC" id="3.1.1.97" evidence="6"/>
<dbReference type="PANTHER" id="PTHR46042">
    <property type="entry name" value="DIPHTHINE METHYLTRANSFERASE"/>
    <property type="match status" value="1"/>
</dbReference>
<dbReference type="Proteomes" id="UP000001396">
    <property type="component" value="Unassembled WGS sequence"/>
</dbReference>